<protein>
    <submittedName>
        <fullName evidence="1">Uncharacterized protein</fullName>
    </submittedName>
</protein>
<evidence type="ECO:0000313" key="2">
    <source>
        <dbReference type="Proteomes" id="UP000002208"/>
    </source>
</evidence>
<dbReference type="EMBL" id="CP001114">
    <property type="protein sequence ID" value="ACO44967.1"/>
    <property type="molecule type" value="Genomic_DNA"/>
</dbReference>
<keyword evidence="2" id="KW-1185">Reference proteome</keyword>
<dbReference type="Proteomes" id="UP000002208">
    <property type="component" value="Chromosome"/>
</dbReference>
<dbReference type="HOGENOM" id="CLU_2192695_0_0_0"/>
<dbReference type="KEGG" id="ddr:Deide_01580"/>
<reference evidence="1 2" key="1">
    <citation type="journal article" date="2009" name="PLoS Genet.">
        <title>Alliance of proteomics and genomics to unravel the specificities of Sahara bacterium Deinococcus deserti.</title>
        <authorList>
            <person name="de Groot A."/>
            <person name="Dulermo R."/>
            <person name="Ortet P."/>
            <person name="Blanchard L."/>
            <person name="Guerin P."/>
            <person name="Fernandez B."/>
            <person name="Vacherie B."/>
            <person name="Dossat C."/>
            <person name="Jolivet E."/>
            <person name="Siguier P."/>
            <person name="Chandler M."/>
            <person name="Barakat M."/>
            <person name="Dedieu A."/>
            <person name="Barbe V."/>
            <person name="Heulin T."/>
            <person name="Sommer S."/>
            <person name="Achouak W."/>
            <person name="Armengaud J."/>
        </authorList>
    </citation>
    <scope>NUCLEOTIDE SEQUENCE [LARGE SCALE GENOMIC DNA]</scope>
    <source>
        <strain evidence="2">DSM 17065 / CIP 109153 / LMG 22923 / VCD115</strain>
    </source>
</reference>
<gene>
    <name evidence="1" type="ordered locus">Deide_01580</name>
</gene>
<evidence type="ECO:0000313" key="1">
    <source>
        <dbReference type="EMBL" id="ACO44967.1"/>
    </source>
</evidence>
<dbReference type="STRING" id="546414.Deide_01580"/>
<dbReference type="RefSeq" id="WP_012692090.1">
    <property type="nucleotide sequence ID" value="NC_012526.1"/>
</dbReference>
<accession>C1CYE6</accession>
<proteinExistence type="predicted"/>
<name>C1CYE6_DEIDV</name>
<organism evidence="1 2">
    <name type="scientific">Deinococcus deserti (strain DSM 17065 / CIP 109153 / LMG 22923 / VCD115)</name>
    <dbReference type="NCBI Taxonomy" id="546414"/>
    <lineage>
        <taxon>Bacteria</taxon>
        <taxon>Thermotogati</taxon>
        <taxon>Deinococcota</taxon>
        <taxon>Deinococci</taxon>
        <taxon>Deinococcales</taxon>
        <taxon>Deinococcaceae</taxon>
        <taxon>Deinococcus</taxon>
    </lineage>
</organism>
<dbReference type="AlphaFoldDB" id="C1CYE6"/>
<dbReference type="PaxDb" id="546414-Deide_01580"/>
<sequence length="108" mass="12242">MNLSFSGHDFHPPESEQYLNIAMSRHPATLTAWLKDQGWFDPLAGATPLSAEAFGRHWTRFLALPLDAPQIDISWVERGWCLKDDPADATFIGIGQGRWLAWNWFTTA</sequence>